<dbReference type="Gene3D" id="2.60.120.620">
    <property type="entry name" value="q2cbj1_9rhob like domain"/>
    <property type="match status" value="1"/>
</dbReference>
<dbReference type="Pfam" id="PF13640">
    <property type="entry name" value="2OG-FeII_Oxy_3"/>
    <property type="match status" value="1"/>
</dbReference>
<keyword evidence="5" id="KW-0560">Oxidoreductase</keyword>
<dbReference type="OrthoDB" id="9783171at2"/>
<keyword evidence="9" id="KW-1185">Reference proteome</keyword>
<keyword evidence="6" id="KW-0408">Iron</keyword>
<dbReference type="Proteomes" id="UP000554144">
    <property type="component" value="Unassembled WGS sequence"/>
</dbReference>
<dbReference type="PANTHER" id="PTHR12907:SF26">
    <property type="entry name" value="HIF PROLYL HYDROXYLASE, ISOFORM C"/>
    <property type="match status" value="1"/>
</dbReference>
<name>A0A853GRE1_9BURK</name>
<dbReference type="AlphaFoldDB" id="A0A853GRE1"/>
<evidence type="ECO:0000256" key="5">
    <source>
        <dbReference type="ARBA" id="ARBA00023002"/>
    </source>
</evidence>
<accession>A0A853GRE1</accession>
<comment type="cofactor">
    <cofactor evidence="1">
        <name>L-ascorbate</name>
        <dbReference type="ChEBI" id="CHEBI:38290"/>
    </cofactor>
</comment>
<dbReference type="InterPro" id="IPR044862">
    <property type="entry name" value="Pro_4_hyd_alph_FE2OG_OXY"/>
</dbReference>
<dbReference type="InterPro" id="IPR006620">
    <property type="entry name" value="Pro_4_hyd_alph"/>
</dbReference>
<dbReference type="PANTHER" id="PTHR12907">
    <property type="entry name" value="EGL NINE HOMOLOG-RELATED"/>
    <property type="match status" value="1"/>
</dbReference>
<keyword evidence="4" id="KW-0223">Dioxygenase</keyword>
<dbReference type="RefSeq" id="WP_130038087.1">
    <property type="nucleotide sequence ID" value="NZ_JACCEV010000001.1"/>
</dbReference>
<evidence type="ECO:0000256" key="1">
    <source>
        <dbReference type="ARBA" id="ARBA00001961"/>
    </source>
</evidence>
<evidence type="ECO:0000256" key="4">
    <source>
        <dbReference type="ARBA" id="ARBA00022964"/>
    </source>
</evidence>
<evidence type="ECO:0000256" key="6">
    <source>
        <dbReference type="ARBA" id="ARBA00023004"/>
    </source>
</evidence>
<dbReference type="EMBL" id="JACCEV010000001">
    <property type="protein sequence ID" value="NYT84727.1"/>
    <property type="molecule type" value="Genomic_DNA"/>
</dbReference>
<dbReference type="GO" id="GO:0031543">
    <property type="term" value="F:peptidyl-proline dioxygenase activity"/>
    <property type="evidence" value="ECO:0007669"/>
    <property type="project" value="TreeGrafter"/>
</dbReference>
<evidence type="ECO:0000256" key="3">
    <source>
        <dbReference type="ARBA" id="ARBA00022896"/>
    </source>
</evidence>
<dbReference type="GO" id="GO:0031418">
    <property type="term" value="F:L-ascorbic acid binding"/>
    <property type="evidence" value="ECO:0007669"/>
    <property type="project" value="UniProtKB-KW"/>
</dbReference>
<comment type="caution">
    <text evidence="8">The sequence shown here is derived from an EMBL/GenBank/DDBJ whole genome shotgun (WGS) entry which is preliminary data.</text>
</comment>
<dbReference type="InterPro" id="IPR051559">
    <property type="entry name" value="HIF_prolyl_hydroxylases"/>
</dbReference>
<evidence type="ECO:0000259" key="7">
    <source>
        <dbReference type="PROSITE" id="PS51471"/>
    </source>
</evidence>
<dbReference type="SMART" id="SM00702">
    <property type="entry name" value="P4Hc"/>
    <property type="match status" value="1"/>
</dbReference>
<evidence type="ECO:0000256" key="2">
    <source>
        <dbReference type="ARBA" id="ARBA00022723"/>
    </source>
</evidence>
<dbReference type="GO" id="GO:0008198">
    <property type="term" value="F:ferrous iron binding"/>
    <property type="evidence" value="ECO:0007669"/>
    <property type="project" value="TreeGrafter"/>
</dbReference>
<keyword evidence="2" id="KW-0479">Metal-binding</keyword>
<dbReference type="InterPro" id="IPR005123">
    <property type="entry name" value="Oxoglu/Fe-dep_dioxygenase_dom"/>
</dbReference>
<evidence type="ECO:0000313" key="9">
    <source>
        <dbReference type="Proteomes" id="UP000554144"/>
    </source>
</evidence>
<dbReference type="GO" id="GO:0071456">
    <property type="term" value="P:cellular response to hypoxia"/>
    <property type="evidence" value="ECO:0007669"/>
    <property type="project" value="TreeGrafter"/>
</dbReference>
<protein>
    <submittedName>
        <fullName evidence="8">2OG-Fe(II) oxygenase</fullName>
    </submittedName>
</protein>
<keyword evidence="3" id="KW-0847">Vitamin C</keyword>
<feature type="domain" description="Fe2OG dioxygenase" evidence="7">
    <location>
        <begin position="99"/>
        <end position="199"/>
    </location>
</feature>
<evidence type="ECO:0000313" key="8">
    <source>
        <dbReference type="EMBL" id="NYT84727.1"/>
    </source>
</evidence>
<gene>
    <name evidence="8" type="ORF">H0A62_03840</name>
</gene>
<sequence length="203" mass="22882">MASTEPLIDVLADQGWVVCDTAINASLRHNLYTQAVTAWTTGTFQPAGIGRGNTHAVNTAVRGDAICWLEPSQAVQASSHFLSWTTTLQQELNRLLYTGLNSAEFHFARYPSGQGYTKHLDQHKDQRHRKISLVLYLNPGWTRADGGELCLYAAQDENQEIQRILPQPGRLVLFRSDLFPHEVLPCTQTRWSLTGWFRTDMAK</sequence>
<organism evidence="8 9">
    <name type="scientific">Pollutimonas harenae</name>
    <dbReference type="NCBI Taxonomy" id="657015"/>
    <lineage>
        <taxon>Bacteria</taxon>
        <taxon>Pseudomonadati</taxon>
        <taxon>Pseudomonadota</taxon>
        <taxon>Betaproteobacteria</taxon>
        <taxon>Burkholderiales</taxon>
        <taxon>Alcaligenaceae</taxon>
        <taxon>Pollutimonas</taxon>
    </lineage>
</organism>
<dbReference type="PROSITE" id="PS51471">
    <property type="entry name" value="FE2OG_OXY"/>
    <property type="match status" value="1"/>
</dbReference>
<proteinExistence type="predicted"/>
<reference evidence="8 9" key="1">
    <citation type="submission" date="2020-07" db="EMBL/GenBank/DDBJ databases">
        <title>Taxonomic revisions and descriptions of new bacterial species based on genomic comparisons in the high-G+C-content subgroup of the family Alcaligenaceae.</title>
        <authorList>
            <person name="Szabo A."/>
            <person name="Felfoldi T."/>
        </authorList>
    </citation>
    <scope>NUCLEOTIDE SEQUENCE [LARGE SCALE GENOMIC DNA]</scope>
    <source>
        <strain evidence="8 9">DSM 25667</strain>
    </source>
</reference>